<dbReference type="RefSeq" id="WP_157541171.1">
    <property type="nucleotide sequence ID" value="NZ_WQLA01000003.1"/>
</dbReference>
<evidence type="ECO:0000313" key="1">
    <source>
        <dbReference type="EMBL" id="MVN91144.1"/>
    </source>
</evidence>
<dbReference type="OrthoDB" id="797558at2"/>
<dbReference type="PROSITE" id="PS51257">
    <property type="entry name" value="PROKAR_LIPOPROTEIN"/>
    <property type="match status" value="1"/>
</dbReference>
<dbReference type="EMBL" id="WQLA01000003">
    <property type="protein sequence ID" value="MVN91144.1"/>
    <property type="molecule type" value="Genomic_DNA"/>
</dbReference>
<name>A0A6I4IQH3_9SPHI</name>
<dbReference type="AlphaFoldDB" id="A0A6I4IQH3"/>
<dbReference type="Proteomes" id="UP000434850">
    <property type="component" value="Unassembled WGS sequence"/>
</dbReference>
<evidence type="ECO:0000313" key="2">
    <source>
        <dbReference type="Proteomes" id="UP000434850"/>
    </source>
</evidence>
<proteinExistence type="predicted"/>
<gene>
    <name evidence="1" type="ORF">GO816_08425</name>
</gene>
<protein>
    <submittedName>
        <fullName evidence="1">Uncharacterized protein</fullName>
    </submittedName>
</protein>
<accession>A0A6I4IQH3</accession>
<organism evidence="1 2">
    <name type="scientific">Mucilaginibacter aquatilis</name>
    <dbReference type="NCBI Taxonomy" id="1517760"/>
    <lineage>
        <taxon>Bacteria</taxon>
        <taxon>Pseudomonadati</taxon>
        <taxon>Bacteroidota</taxon>
        <taxon>Sphingobacteriia</taxon>
        <taxon>Sphingobacteriales</taxon>
        <taxon>Sphingobacteriaceae</taxon>
        <taxon>Mucilaginibacter</taxon>
    </lineage>
</organism>
<comment type="caution">
    <text evidence="1">The sequence shown here is derived from an EMBL/GenBank/DDBJ whole genome shotgun (WGS) entry which is preliminary data.</text>
</comment>
<reference evidence="1 2" key="1">
    <citation type="submission" date="2019-12" db="EMBL/GenBank/DDBJ databases">
        <title>Mucilaginibacter sp. HME9299 genome sequencing and assembly.</title>
        <authorList>
            <person name="Kang H."/>
            <person name="Kim H."/>
            <person name="Joh K."/>
        </authorList>
    </citation>
    <scope>NUCLEOTIDE SEQUENCE [LARGE SCALE GENOMIC DNA]</scope>
    <source>
        <strain evidence="1 2">HME9299</strain>
    </source>
</reference>
<sequence length="309" mass="34483">MKYLLLVAVTLLIYGCKRDGLMNELPVKDTRQAVTFEVSGVSFFNTTPTAGTAQKQIRGYDDSFYVKYKIEDFIYLIFDSKGNLVSRYQQTSGLDADTLFKILNNDKQQIKAPFEFGKLTDSLMAGEYTLLMVGCPKYLMYNKDVPCLGNQDRFPPFPLAQTLINYPSAQIVRPIYAYKSKFTVGNGALTISAPLNRIGGDLQIVLEDAMPNNAKMITATVNFEYTGYNFGTGLPAVNSEPVVFGSDVNPENYGKRAFTFSHYLLNTATPFDVTLICYGDTNQIISTKRITGVRVGLNTTKVLYTKLFD</sequence>
<keyword evidence="2" id="KW-1185">Reference proteome</keyword>